<reference evidence="2 3" key="1">
    <citation type="journal article" date="2015" name="PLoS Negl. Trop. Dis.">
        <title>Distribution of Plasmids in Distinct Leptospira Pathogenic Species.</title>
        <authorList>
            <person name="Wang Y."/>
            <person name="Zhuang X."/>
            <person name="Zhong Y."/>
            <person name="Zhang C."/>
            <person name="Zhang Y."/>
            <person name="Zeng L."/>
            <person name="Zhu Y."/>
            <person name="He P."/>
            <person name="Dong K."/>
            <person name="Pal U."/>
            <person name="Guo X."/>
            <person name="Qin J."/>
        </authorList>
    </citation>
    <scope>NUCLEOTIDE SEQUENCE [LARGE SCALE GENOMIC DNA]</scope>
    <source>
        <strain evidence="2 3">56604</strain>
        <plasmid evidence="3">Plasmid lbp1</plasmid>
    </source>
</reference>
<dbReference type="Proteomes" id="UP000058857">
    <property type="component" value="Plasmid lbp1"/>
</dbReference>
<keyword evidence="2" id="KW-0614">Plasmid</keyword>
<proteinExistence type="predicted"/>
<protein>
    <submittedName>
        <fullName evidence="2">Uncharacterized protein</fullName>
    </submittedName>
</protein>
<feature type="region of interest" description="Disordered" evidence="1">
    <location>
        <begin position="32"/>
        <end position="57"/>
    </location>
</feature>
<accession>A0A0S2IYI3</accession>
<dbReference type="PATRIC" id="fig|280505.15.peg.4362"/>
<evidence type="ECO:0000256" key="1">
    <source>
        <dbReference type="SAM" id="MobiDB-lite"/>
    </source>
</evidence>
<geneLocation type="plasmid" evidence="2 3">
    <name>lbp1</name>
</geneLocation>
<evidence type="ECO:0000313" key="2">
    <source>
        <dbReference type="EMBL" id="ALO28573.1"/>
    </source>
</evidence>
<evidence type="ECO:0000313" key="3">
    <source>
        <dbReference type="Proteomes" id="UP000058857"/>
    </source>
</evidence>
<sequence length="57" mass="6581">MKLEKLRILWNKYGVIKAKNDSLPTQAEARKYAKSISQSNDNSKKTKSLGLKLFKIR</sequence>
<organism evidence="2">
    <name type="scientific">Leptospira borgpetersenii serovar Ballum</name>
    <dbReference type="NCBI Taxonomy" id="280505"/>
    <lineage>
        <taxon>Bacteria</taxon>
        <taxon>Pseudomonadati</taxon>
        <taxon>Spirochaetota</taxon>
        <taxon>Spirochaetia</taxon>
        <taxon>Leptospirales</taxon>
        <taxon>Leptospiraceae</taxon>
        <taxon>Leptospira</taxon>
    </lineage>
</organism>
<name>A0A0S2IYI3_LEPBO</name>
<dbReference type="EMBL" id="CP012031">
    <property type="protein sequence ID" value="ALO28573.1"/>
    <property type="molecule type" value="Genomic_DNA"/>
</dbReference>
<gene>
    <name evidence="2" type="ORF">LBBP_04472</name>
</gene>
<dbReference type="AlphaFoldDB" id="A0A0S2IYI3"/>